<keyword evidence="3" id="KW-1185">Reference proteome</keyword>
<feature type="region of interest" description="Disordered" evidence="1">
    <location>
        <begin position="177"/>
        <end position="199"/>
    </location>
</feature>
<evidence type="ECO:0000313" key="3">
    <source>
        <dbReference type="Proteomes" id="UP000006078"/>
    </source>
</evidence>
<evidence type="ECO:0000256" key="1">
    <source>
        <dbReference type="SAM" id="MobiDB-lite"/>
    </source>
</evidence>
<dbReference type="RefSeq" id="WP_004599937.1">
    <property type="nucleotide sequence ID" value="NZ_JH815192.1"/>
</dbReference>
<feature type="compositionally biased region" description="Basic and acidic residues" evidence="1">
    <location>
        <begin position="190"/>
        <end position="199"/>
    </location>
</feature>
<dbReference type="AlphaFoldDB" id="K0YIL1"/>
<dbReference type="Pfam" id="PF13830">
    <property type="entry name" value="DUF4192"/>
    <property type="match status" value="1"/>
</dbReference>
<organism evidence="2 3">
    <name type="scientific">Corynebacterium otitidis ATCC 51513</name>
    <dbReference type="NCBI Taxonomy" id="883169"/>
    <lineage>
        <taxon>Bacteria</taxon>
        <taxon>Bacillati</taxon>
        <taxon>Actinomycetota</taxon>
        <taxon>Actinomycetes</taxon>
        <taxon>Mycobacteriales</taxon>
        <taxon>Corynebacteriaceae</taxon>
        <taxon>Corynebacterium</taxon>
    </lineage>
</organism>
<sequence length="199" mass="19719">METTPTPPAGAAISGPGGLLAALPGLLGYFPRDELVLVGLERGPGGAALGPVASLPLREHAGQLAAAAAIAGSVGAPPVGLALGPGNAGAAARLLVDGWRAADPAKCRPRPEPVWHAAELAVGERYRLAVLGGRAAPREAGPAGEGLIPSVAASPAMAAHLAAGELPELSREELFAPYRPARAGGATDETPGRLEERAA</sequence>
<proteinExistence type="predicted"/>
<dbReference type="InterPro" id="IPR025447">
    <property type="entry name" value="DUF4192"/>
</dbReference>
<feature type="non-terminal residue" evidence="2">
    <location>
        <position position="199"/>
    </location>
</feature>
<protein>
    <submittedName>
        <fullName evidence="2">Uncharacterized protein</fullName>
    </submittedName>
</protein>
<evidence type="ECO:0000313" key="2">
    <source>
        <dbReference type="EMBL" id="EJZ83008.1"/>
    </source>
</evidence>
<dbReference type="HOGENOM" id="CLU_1388223_0_0_11"/>
<accession>K0YIL1</accession>
<name>K0YIL1_9CORY</name>
<dbReference type="EMBL" id="AHAE01000003">
    <property type="protein sequence ID" value="EJZ83008.1"/>
    <property type="molecule type" value="Genomic_DNA"/>
</dbReference>
<dbReference type="Proteomes" id="UP000006078">
    <property type="component" value="Unassembled WGS sequence"/>
</dbReference>
<gene>
    <name evidence="2" type="ORF">HMPREF9719_00047</name>
</gene>
<comment type="caution">
    <text evidence="2">The sequence shown here is derived from an EMBL/GenBank/DDBJ whole genome shotgun (WGS) entry which is preliminary data.</text>
</comment>
<reference evidence="2 3" key="1">
    <citation type="submission" date="2012-08" db="EMBL/GenBank/DDBJ databases">
        <title>The Genome Sequence of Turicella otitidis ATCC 51513.</title>
        <authorList>
            <consortium name="The Broad Institute Genome Sequencing Platform"/>
            <person name="Earl A."/>
            <person name="Ward D."/>
            <person name="Feldgarden M."/>
            <person name="Gevers D."/>
            <person name="Huys G."/>
            <person name="Walker B."/>
            <person name="Young S.K."/>
            <person name="Zeng Q."/>
            <person name="Gargeya S."/>
            <person name="Fitzgerald M."/>
            <person name="Haas B."/>
            <person name="Abouelleil A."/>
            <person name="Alvarado L."/>
            <person name="Arachchi H.M."/>
            <person name="Berlin A.M."/>
            <person name="Chapman S.B."/>
            <person name="Goldberg J."/>
            <person name="Griggs A."/>
            <person name="Gujja S."/>
            <person name="Hansen M."/>
            <person name="Howarth C."/>
            <person name="Imamovic A."/>
            <person name="Larimer J."/>
            <person name="McCowen C."/>
            <person name="Montmayeur A."/>
            <person name="Murphy C."/>
            <person name="Neiman D."/>
            <person name="Pearson M."/>
            <person name="Priest M."/>
            <person name="Roberts A."/>
            <person name="Saif S."/>
            <person name="Shea T."/>
            <person name="Sisk P."/>
            <person name="Sykes S."/>
            <person name="Wortman J."/>
            <person name="Nusbaum C."/>
            <person name="Birren B."/>
        </authorList>
    </citation>
    <scope>NUCLEOTIDE SEQUENCE [LARGE SCALE GENOMIC DNA]</scope>
    <source>
        <strain evidence="2 3">ATCC 51513</strain>
    </source>
</reference>